<dbReference type="KEGG" id="ehx:EMIHUDRAFT_356224"/>
<evidence type="ECO:0000313" key="2">
    <source>
        <dbReference type="Proteomes" id="UP000013827"/>
    </source>
</evidence>
<dbReference type="RefSeq" id="XP_005768411.1">
    <property type="nucleotide sequence ID" value="XM_005768354.1"/>
</dbReference>
<dbReference type="PaxDb" id="2903-EOD15982"/>
<accession>A0A0D3IXJ7</accession>
<dbReference type="EnsemblProtists" id="EOD15982">
    <property type="protein sequence ID" value="EOD15982"/>
    <property type="gene ID" value="EMIHUDRAFT_356224"/>
</dbReference>
<name>A0A0D3IXJ7_EMIH1</name>
<reference evidence="2" key="1">
    <citation type="journal article" date="2013" name="Nature">
        <title>Pan genome of the phytoplankton Emiliania underpins its global distribution.</title>
        <authorList>
            <person name="Read B.A."/>
            <person name="Kegel J."/>
            <person name="Klute M.J."/>
            <person name="Kuo A."/>
            <person name="Lefebvre S.C."/>
            <person name="Maumus F."/>
            <person name="Mayer C."/>
            <person name="Miller J."/>
            <person name="Monier A."/>
            <person name="Salamov A."/>
            <person name="Young J."/>
            <person name="Aguilar M."/>
            <person name="Claverie J.M."/>
            <person name="Frickenhaus S."/>
            <person name="Gonzalez K."/>
            <person name="Herman E.K."/>
            <person name="Lin Y.C."/>
            <person name="Napier J."/>
            <person name="Ogata H."/>
            <person name="Sarno A.F."/>
            <person name="Shmutz J."/>
            <person name="Schroeder D."/>
            <person name="de Vargas C."/>
            <person name="Verret F."/>
            <person name="von Dassow P."/>
            <person name="Valentin K."/>
            <person name="Van de Peer Y."/>
            <person name="Wheeler G."/>
            <person name="Dacks J.B."/>
            <person name="Delwiche C.F."/>
            <person name="Dyhrman S.T."/>
            <person name="Glockner G."/>
            <person name="John U."/>
            <person name="Richards T."/>
            <person name="Worden A.Z."/>
            <person name="Zhang X."/>
            <person name="Grigoriev I.V."/>
            <person name="Allen A.E."/>
            <person name="Bidle K."/>
            <person name="Borodovsky M."/>
            <person name="Bowler C."/>
            <person name="Brownlee C."/>
            <person name="Cock J.M."/>
            <person name="Elias M."/>
            <person name="Gladyshev V.N."/>
            <person name="Groth M."/>
            <person name="Guda C."/>
            <person name="Hadaegh A."/>
            <person name="Iglesias-Rodriguez M.D."/>
            <person name="Jenkins J."/>
            <person name="Jones B.M."/>
            <person name="Lawson T."/>
            <person name="Leese F."/>
            <person name="Lindquist E."/>
            <person name="Lobanov A."/>
            <person name="Lomsadze A."/>
            <person name="Malik S.B."/>
            <person name="Marsh M.E."/>
            <person name="Mackinder L."/>
            <person name="Mock T."/>
            <person name="Mueller-Roeber B."/>
            <person name="Pagarete A."/>
            <person name="Parker M."/>
            <person name="Probert I."/>
            <person name="Quesneville H."/>
            <person name="Raines C."/>
            <person name="Rensing S.A."/>
            <person name="Riano-Pachon D.M."/>
            <person name="Richier S."/>
            <person name="Rokitta S."/>
            <person name="Shiraiwa Y."/>
            <person name="Soanes D.M."/>
            <person name="van der Giezen M."/>
            <person name="Wahlund T.M."/>
            <person name="Williams B."/>
            <person name="Wilson W."/>
            <person name="Wolfe G."/>
            <person name="Wurch L.L."/>
        </authorList>
    </citation>
    <scope>NUCLEOTIDE SEQUENCE</scope>
</reference>
<keyword evidence="2" id="KW-1185">Reference proteome</keyword>
<sequence>MWLALATTAADFSRAQPPFSPLENPQHSLGDRAIKDLATGKEVTEGDCFRLAFDNGLSLRVATSKDAEPGTVLVAARPRSRKAADSRQSVEPVEQALRRSIERGFTTVVKASYETLRTKAVKGEPARALRLRLGHLSGADEEEVDENSVVSFDSVLCGLESCGVRLARRHHGCGE</sequence>
<protein>
    <submittedName>
        <fullName evidence="1">Uncharacterized protein</fullName>
    </submittedName>
</protein>
<evidence type="ECO:0000313" key="1">
    <source>
        <dbReference type="EnsemblProtists" id="EOD15982"/>
    </source>
</evidence>
<dbReference type="HOGENOM" id="CLU_1535334_0_0_1"/>
<dbReference type="Proteomes" id="UP000013827">
    <property type="component" value="Unassembled WGS sequence"/>
</dbReference>
<proteinExistence type="predicted"/>
<organism evidence="1 2">
    <name type="scientific">Emiliania huxleyi (strain CCMP1516)</name>
    <dbReference type="NCBI Taxonomy" id="280463"/>
    <lineage>
        <taxon>Eukaryota</taxon>
        <taxon>Haptista</taxon>
        <taxon>Haptophyta</taxon>
        <taxon>Prymnesiophyceae</taxon>
        <taxon>Isochrysidales</taxon>
        <taxon>Noelaerhabdaceae</taxon>
        <taxon>Emiliania</taxon>
    </lineage>
</organism>
<dbReference type="GeneID" id="17262087"/>
<dbReference type="AlphaFoldDB" id="A0A0D3IXJ7"/>
<reference evidence="1" key="2">
    <citation type="submission" date="2024-10" db="UniProtKB">
        <authorList>
            <consortium name="EnsemblProtists"/>
        </authorList>
    </citation>
    <scope>IDENTIFICATION</scope>
</reference>